<feature type="compositionally biased region" description="Basic and acidic residues" evidence="1">
    <location>
        <begin position="29"/>
        <end position="42"/>
    </location>
</feature>
<organism evidence="2">
    <name type="scientific">Methyloraptor flagellatus</name>
    <dbReference type="NCBI Taxonomy" id="3162530"/>
    <lineage>
        <taxon>Bacteria</taxon>
        <taxon>Pseudomonadati</taxon>
        <taxon>Pseudomonadota</taxon>
        <taxon>Alphaproteobacteria</taxon>
        <taxon>Hyphomicrobiales</taxon>
        <taxon>Ancalomicrobiaceae</taxon>
        <taxon>Methyloraptor</taxon>
    </lineage>
</organism>
<dbReference type="EMBL" id="CP158568">
    <property type="protein sequence ID" value="XBY45105.1"/>
    <property type="molecule type" value="Genomic_DNA"/>
</dbReference>
<gene>
    <name evidence="2" type="ORF">ABS361_02070</name>
</gene>
<dbReference type="AlphaFoldDB" id="A0AAU7XE20"/>
<evidence type="ECO:0000256" key="1">
    <source>
        <dbReference type="SAM" id="MobiDB-lite"/>
    </source>
</evidence>
<evidence type="ECO:0000313" key="2">
    <source>
        <dbReference type="EMBL" id="XBY45105.1"/>
    </source>
</evidence>
<proteinExistence type="predicted"/>
<dbReference type="KEGG" id="mflg:ABS361_02070"/>
<protein>
    <submittedName>
        <fullName evidence="2">Uncharacterized protein</fullName>
    </submittedName>
</protein>
<sequence length="166" mass="16870">MGVSCLPHPPSAVLRGLSRGGVSGHSRRHEGPEFHPSRDPRLARRRRHAGARRDPGAGRARGAATPRAALDPYVAALGVFCSGDHDGAGVVGSGAPTPADHDGHGDACCLAACLGGFPAGPALAAASAPALVAPRLVVVDRLIPDAWRARPTVGRSGFDARGPPRV</sequence>
<dbReference type="RefSeq" id="WP_407050195.1">
    <property type="nucleotide sequence ID" value="NZ_CP158568.1"/>
</dbReference>
<reference evidence="2" key="1">
    <citation type="submission" date="2024-06" db="EMBL/GenBank/DDBJ databases">
        <title>Methylostella associata gen. nov., sp. nov., a novel Ancalomicrobiaceae-affiliated facultatively methylotrophic bacteria that feed on methanotrophs of the genus Methylococcus.</title>
        <authorList>
            <person name="Saltykova V."/>
            <person name="Danilova O.V."/>
            <person name="Oshkin I.Y."/>
            <person name="Belova S.E."/>
            <person name="Pimenov N.V."/>
            <person name="Dedysh S.N."/>
        </authorList>
    </citation>
    <scope>NUCLEOTIDE SEQUENCE</scope>
    <source>
        <strain evidence="2">S20</strain>
    </source>
</reference>
<accession>A0AAU7XE20</accession>
<name>A0AAU7XE20_9HYPH</name>
<feature type="region of interest" description="Disordered" evidence="1">
    <location>
        <begin position="1"/>
        <end position="65"/>
    </location>
</feature>